<dbReference type="InterPro" id="IPR050553">
    <property type="entry name" value="Thioredoxin_ResA/DsbE_sf"/>
</dbReference>
<sequence length="448" mass="52268">MIKKILLALILISTTLQSQTSVTGTMDPVIEDYNYVILYQLKGAKQIYIANVTVLEGVFKMDFPENASKGMYRLTYDMKNGGFVDFLYNKESVELKFDPTFPSGTLEFIVSDENKTYTNYQAETNDIRRKLDSLQMNFFNLESENAIKSTQKIYKRTYEHYLISQELFTEKSEGQIANSFIKSSNKYYSPTLIKTPQEFLNSEKQHYFDFIDFNDSMLLNSIFYTERVTDYVFYLNTSDDVEVQNSLYLNSIKEVLEKIEENYFLKAELLTTLMYNFAQLESTVILDYVIDNFYKKLPEEFQNSADLKEIQSKVKLALGKTAPDFSWDVGDKTVNLSELNNASTYILVFWSTSCSHCLVEVPQLYEFIKDNEEVHVIAIALENDELGFNHHTQNFEKWTNVLGLEKWQNKIARKYEIVSTPTYFVLDSNKKIISKPEYVEDVKKFLDK</sequence>
<accession>A0A238WWT9</accession>
<dbReference type="AlphaFoldDB" id="A0A238WWT9"/>
<keyword evidence="2" id="KW-0201">Cytochrome c-type biogenesis</keyword>
<dbReference type="GO" id="GO:0030313">
    <property type="term" value="C:cell envelope"/>
    <property type="evidence" value="ECO:0007669"/>
    <property type="project" value="UniProtKB-SubCell"/>
</dbReference>
<dbReference type="PANTHER" id="PTHR42852">
    <property type="entry name" value="THIOL:DISULFIDE INTERCHANGE PROTEIN DSBE"/>
    <property type="match status" value="1"/>
</dbReference>
<dbReference type="InterPro" id="IPR036249">
    <property type="entry name" value="Thioredoxin-like_sf"/>
</dbReference>
<evidence type="ECO:0000256" key="4">
    <source>
        <dbReference type="ARBA" id="ARBA00023284"/>
    </source>
</evidence>
<dbReference type="InterPro" id="IPR012336">
    <property type="entry name" value="Thioredoxin-like_fold"/>
</dbReference>
<dbReference type="SUPFAM" id="SSF52833">
    <property type="entry name" value="Thioredoxin-like"/>
    <property type="match status" value="1"/>
</dbReference>
<evidence type="ECO:0000259" key="6">
    <source>
        <dbReference type="PROSITE" id="PS51352"/>
    </source>
</evidence>
<keyword evidence="3" id="KW-1015">Disulfide bond</keyword>
<reference evidence="8" key="1">
    <citation type="submission" date="2017-06" db="EMBL/GenBank/DDBJ databases">
        <authorList>
            <person name="Varghese N."/>
            <person name="Submissions S."/>
        </authorList>
    </citation>
    <scope>NUCLEOTIDE SEQUENCE [LARGE SCALE GENOMIC DNA]</scope>
    <source>
        <strain evidence="8">DSM 27993</strain>
    </source>
</reference>
<keyword evidence="4" id="KW-0676">Redox-active center</keyword>
<evidence type="ECO:0000256" key="5">
    <source>
        <dbReference type="SAM" id="SignalP"/>
    </source>
</evidence>
<keyword evidence="5" id="KW-0732">Signal</keyword>
<gene>
    <name evidence="7" type="ORF">SAMN04488111_1296</name>
</gene>
<feature type="chain" id="PRO_5011991785" evidence="5">
    <location>
        <begin position="19"/>
        <end position="448"/>
    </location>
</feature>
<evidence type="ECO:0000256" key="2">
    <source>
        <dbReference type="ARBA" id="ARBA00022748"/>
    </source>
</evidence>
<dbReference type="CDD" id="cd02966">
    <property type="entry name" value="TlpA_like_family"/>
    <property type="match status" value="1"/>
</dbReference>
<dbReference type="OrthoDB" id="6399635at2"/>
<organism evidence="7 8">
    <name type="scientific">Lutibacter flavus</name>
    <dbReference type="NCBI Taxonomy" id="691689"/>
    <lineage>
        <taxon>Bacteria</taxon>
        <taxon>Pseudomonadati</taxon>
        <taxon>Bacteroidota</taxon>
        <taxon>Flavobacteriia</taxon>
        <taxon>Flavobacteriales</taxon>
        <taxon>Flavobacteriaceae</taxon>
        <taxon>Lutibacter</taxon>
    </lineage>
</organism>
<dbReference type="PROSITE" id="PS51352">
    <property type="entry name" value="THIOREDOXIN_2"/>
    <property type="match status" value="1"/>
</dbReference>
<dbReference type="EMBL" id="FZNX01000002">
    <property type="protein sequence ID" value="SNR50997.1"/>
    <property type="molecule type" value="Genomic_DNA"/>
</dbReference>
<dbReference type="InterPro" id="IPR013766">
    <property type="entry name" value="Thioredoxin_domain"/>
</dbReference>
<feature type="domain" description="Thioredoxin" evidence="6">
    <location>
        <begin position="316"/>
        <end position="448"/>
    </location>
</feature>
<dbReference type="Gene3D" id="3.40.30.10">
    <property type="entry name" value="Glutaredoxin"/>
    <property type="match status" value="1"/>
</dbReference>
<dbReference type="RefSeq" id="WP_089377633.1">
    <property type="nucleotide sequence ID" value="NZ_FZNX01000002.1"/>
</dbReference>
<feature type="signal peptide" evidence="5">
    <location>
        <begin position="1"/>
        <end position="18"/>
    </location>
</feature>
<evidence type="ECO:0000313" key="8">
    <source>
        <dbReference type="Proteomes" id="UP000198412"/>
    </source>
</evidence>
<name>A0A238WWT9_9FLAO</name>
<evidence type="ECO:0000256" key="3">
    <source>
        <dbReference type="ARBA" id="ARBA00023157"/>
    </source>
</evidence>
<dbReference type="Proteomes" id="UP000198412">
    <property type="component" value="Unassembled WGS sequence"/>
</dbReference>
<proteinExistence type="predicted"/>
<evidence type="ECO:0000256" key="1">
    <source>
        <dbReference type="ARBA" id="ARBA00004196"/>
    </source>
</evidence>
<dbReference type="PANTHER" id="PTHR42852:SF6">
    <property type="entry name" value="THIOL:DISULFIDE INTERCHANGE PROTEIN DSBE"/>
    <property type="match status" value="1"/>
</dbReference>
<dbReference type="Pfam" id="PF13905">
    <property type="entry name" value="Thioredoxin_8"/>
    <property type="match status" value="1"/>
</dbReference>
<evidence type="ECO:0000313" key="7">
    <source>
        <dbReference type="EMBL" id="SNR50997.1"/>
    </source>
</evidence>
<dbReference type="GO" id="GO:0017004">
    <property type="term" value="P:cytochrome complex assembly"/>
    <property type="evidence" value="ECO:0007669"/>
    <property type="project" value="UniProtKB-KW"/>
</dbReference>
<keyword evidence="8" id="KW-1185">Reference proteome</keyword>
<comment type="subcellular location">
    <subcellularLocation>
        <location evidence="1">Cell envelope</location>
    </subcellularLocation>
</comment>
<protein>
    <submittedName>
        <fullName evidence="7">Thioredoxin-like</fullName>
    </submittedName>
</protein>